<name>A0A0V0GJN8_SOLCH</name>
<evidence type="ECO:0000313" key="1">
    <source>
        <dbReference type="EMBL" id="JAP08389.1"/>
    </source>
</evidence>
<reference evidence="1" key="1">
    <citation type="submission" date="2015-12" db="EMBL/GenBank/DDBJ databases">
        <title>Gene expression during late stages of embryo sac development: a critical building block for successful pollen-pistil interactions.</title>
        <authorList>
            <person name="Liu Y."/>
            <person name="Joly V."/>
            <person name="Sabar M."/>
            <person name="Matton D.P."/>
        </authorList>
    </citation>
    <scope>NUCLEOTIDE SEQUENCE</scope>
</reference>
<protein>
    <submittedName>
        <fullName evidence="1">Putative ovule protein</fullName>
    </submittedName>
</protein>
<proteinExistence type="predicted"/>
<dbReference type="AlphaFoldDB" id="A0A0V0GJN8"/>
<accession>A0A0V0GJN8</accession>
<organism evidence="1">
    <name type="scientific">Solanum chacoense</name>
    <name type="common">Chaco potato</name>
    <dbReference type="NCBI Taxonomy" id="4108"/>
    <lineage>
        <taxon>Eukaryota</taxon>
        <taxon>Viridiplantae</taxon>
        <taxon>Streptophyta</taxon>
        <taxon>Embryophyta</taxon>
        <taxon>Tracheophyta</taxon>
        <taxon>Spermatophyta</taxon>
        <taxon>Magnoliopsida</taxon>
        <taxon>eudicotyledons</taxon>
        <taxon>Gunneridae</taxon>
        <taxon>Pentapetalae</taxon>
        <taxon>asterids</taxon>
        <taxon>lamiids</taxon>
        <taxon>Solanales</taxon>
        <taxon>Solanaceae</taxon>
        <taxon>Solanoideae</taxon>
        <taxon>Solaneae</taxon>
        <taxon>Solanum</taxon>
    </lineage>
</organism>
<sequence>MSLSTLAECCLHGDSKNTKRKGEEFAHGVNIIQVFQDSIQFVFHLFENVDSVSRLRINVIQEKCVSIPHWETYYVYLKGFKHITHCLRF</sequence>
<dbReference type="EMBL" id="GEDG01036987">
    <property type="protein sequence ID" value="JAP08389.1"/>
    <property type="molecule type" value="Transcribed_RNA"/>
</dbReference>